<dbReference type="Proteomes" id="UP000822476">
    <property type="component" value="Unassembled WGS sequence"/>
</dbReference>
<dbReference type="PANTHER" id="PTHR33332">
    <property type="entry name" value="REVERSE TRANSCRIPTASE DOMAIN-CONTAINING PROTEIN"/>
    <property type="match status" value="1"/>
</dbReference>
<dbReference type="EMBL" id="JTDE01001661">
    <property type="protein sequence ID" value="KAF7258556.1"/>
    <property type="molecule type" value="Genomic_DNA"/>
</dbReference>
<evidence type="ECO:0000313" key="1">
    <source>
        <dbReference type="EMBL" id="KAF7258556.1"/>
    </source>
</evidence>
<evidence type="ECO:0000313" key="2">
    <source>
        <dbReference type="Proteomes" id="UP000822476"/>
    </source>
</evidence>
<name>A0A8S9YZ47_9TREM</name>
<proteinExistence type="predicted"/>
<sequence>MNHSILLEKLHYCDVMGNLLRWLESYLSNRFYRVWVVSSISSVRFRPNGVPQCFILGPLLFFIFINDLPSETSPPLMLFADDIEIGRIVRNSSDACAL</sequence>
<accession>A0A8S9YZ47</accession>
<comment type="caution">
    <text evidence="1">The sequence shown here is derived from an EMBL/GenBank/DDBJ whole genome shotgun (WGS) entry which is preliminary data.</text>
</comment>
<dbReference type="AlphaFoldDB" id="A0A8S9YZ47"/>
<dbReference type="OrthoDB" id="6150216at2759"/>
<evidence type="ECO:0008006" key="3">
    <source>
        <dbReference type="Google" id="ProtNLM"/>
    </source>
</evidence>
<keyword evidence="2" id="KW-1185">Reference proteome</keyword>
<reference evidence="1" key="1">
    <citation type="submission" date="2019-07" db="EMBL/GenBank/DDBJ databases">
        <title>Annotation for the trematode Paragonimus miyazaki's.</title>
        <authorList>
            <person name="Choi Y.-J."/>
        </authorList>
    </citation>
    <scope>NUCLEOTIDE SEQUENCE</scope>
    <source>
        <strain evidence="1">Japan</strain>
    </source>
</reference>
<protein>
    <recommendedName>
        <fullName evidence="3">Reverse transcriptase domain-containing protein</fullName>
    </recommendedName>
</protein>
<gene>
    <name evidence="1" type="ORF">EG68_03798</name>
</gene>
<organism evidence="1 2">
    <name type="scientific">Paragonimus skrjabini miyazakii</name>
    <dbReference type="NCBI Taxonomy" id="59628"/>
    <lineage>
        <taxon>Eukaryota</taxon>
        <taxon>Metazoa</taxon>
        <taxon>Spiralia</taxon>
        <taxon>Lophotrochozoa</taxon>
        <taxon>Platyhelminthes</taxon>
        <taxon>Trematoda</taxon>
        <taxon>Digenea</taxon>
        <taxon>Plagiorchiida</taxon>
        <taxon>Troglotremata</taxon>
        <taxon>Troglotrematidae</taxon>
        <taxon>Paragonimus</taxon>
    </lineage>
</organism>